<dbReference type="InterPro" id="IPR058626">
    <property type="entry name" value="MdtA-like_b-barrel"/>
</dbReference>
<feature type="chain" id="PRO_5006833044" evidence="3">
    <location>
        <begin position="27"/>
        <end position="390"/>
    </location>
</feature>
<dbReference type="PANTHER" id="PTHR30158">
    <property type="entry name" value="ACRA/E-RELATED COMPONENT OF DRUG EFFLUX TRANSPORTER"/>
    <property type="match status" value="1"/>
</dbReference>
<name>A0A0U2VKK7_9GAMM</name>
<dbReference type="Gene3D" id="1.10.287.470">
    <property type="entry name" value="Helix hairpin bin"/>
    <property type="match status" value="1"/>
</dbReference>
<dbReference type="Gene3D" id="2.40.30.170">
    <property type="match status" value="1"/>
</dbReference>
<dbReference type="InterPro" id="IPR058625">
    <property type="entry name" value="MdtA-like_BSH"/>
</dbReference>
<dbReference type="Proteomes" id="UP000065261">
    <property type="component" value="Chromosome II"/>
</dbReference>
<dbReference type="OrthoDB" id="9800613at2"/>
<comment type="similarity">
    <text evidence="2">Belongs to the membrane fusion protein (MFP) (TC 8.A.1) family.</text>
</comment>
<evidence type="ECO:0000313" key="9">
    <source>
        <dbReference type="Proteomes" id="UP000065261"/>
    </source>
</evidence>
<dbReference type="EMBL" id="CP011035">
    <property type="protein sequence ID" value="ALS34960.1"/>
    <property type="molecule type" value="Genomic_DNA"/>
</dbReference>
<evidence type="ECO:0000259" key="4">
    <source>
        <dbReference type="Pfam" id="PF25876"/>
    </source>
</evidence>
<dbReference type="InterPro" id="IPR006143">
    <property type="entry name" value="RND_pump_MFP"/>
</dbReference>
<dbReference type="PATRIC" id="fig|1315283.4.peg.3549"/>
<dbReference type="Pfam" id="PF25944">
    <property type="entry name" value="Beta-barrel_RND"/>
    <property type="match status" value="1"/>
</dbReference>
<feature type="domain" description="Multidrug resistance protein MdtA-like alpha-helical hairpin" evidence="4">
    <location>
        <begin position="105"/>
        <end position="174"/>
    </location>
</feature>
<dbReference type="Pfam" id="PF25967">
    <property type="entry name" value="RND-MFP_C"/>
    <property type="match status" value="1"/>
</dbReference>
<dbReference type="GO" id="GO:0046677">
    <property type="term" value="P:response to antibiotic"/>
    <property type="evidence" value="ECO:0007669"/>
    <property type="project" value="TreeGrafter"/>
</dbReference>
<sequence length="390" mass="41060">MQRSRIALLVFSALVGSVVLTGCDQAAEQPKASASQAMPVGVITLKSEALTLKKELPGRVSAYQIAEIRPQVSGIVQSRLFTEGKQVEKGQALYQINPAIFEAELAASKAAVARAEASIASSKSKASRYSELLAIKAVSQQDYDEADATSKQASAELLTAKAQLQAAQINLDYSNVSSPISGQISKSSVTVGALVSANQAVALATVTQLDPIYVDLTQSSNELTKLKKALASGLLEVDSAIQTEVELYMEDGSVYAHKGTLQFSEVTVDPSTGSVTLRAKFPNPEKLLLPGMYVRAEIVEGVKANAILAPQRGVSRNTKGEPTAMVVGNDNTVQSRVLKVDRTIGSDWLVTDGLADGDQLIVEGLQKIRPGAAVQASEVESTASAATKAQ</sequence>
<dbReference type="InterPro" id="IPR058627">
    <property type="entry name" value="MdtA-like_C"/>
</dbReference>
<dbReference type="PROSITE" id="PS51257">
    <property type="entry name" value="PROKAR_LIPOPROTEIN"/>
    <property type="match status" value="1"/>
</dbReference>
<keyword evidence="3" id="KW-0732">Signal</keyword>
<dbReference type="InterPro" id="IPR058624">
    <property type="entry name" value="MdtA-like_HH"/>
</dbReference>
<dbReference type="RefSeq" id="WP_058374944.1">
    <property type="nucleotide sequence ID" value="NZ_CP011035.1"/>
</dbReference>
<feature type="domain" description="Multidrug resistance protein MdtA-like beta-barrel" evidence="6">
    <location>
        <begin position="211"/>
        <end position="301"/>
    </location>
</feature>
<evidence type="ECO:0000256" key="3">
    <source>
        <dbReference type="SAM" id="SignalP"/>
    </source>
</evidence>
<dbReference type="Pfam" id="PF25917">
    <property type="entry name" value="BSH_RND"/>
    <property type="match status" value="1"/>
</dbReference>
<dbReference type="FunFam" id="2.40.420.20:FF:000001">
    <property type="entry name" value="Efflux RND transporter periplasmic adaptor subunit"/>
    <property type="match status" value="1"/>
</dbReference>
<dbReference type="Gene3D" id="2.40.50.100">
    <property type="match status" value="1"/>
</dbReference>
<feature type="domain" description="Multidrug resistance protein MdtA-like barrel-sandwich hybrid" evidence="5">
    <location>
        <begin position="65"/>
        <end position="207"/>
    </location>
</feature>
<accession>A0A0U2VKK7</accession>
<feature type="domain" description="Multidrug resistance protein MdtA-like C-terminal permuted SH3" evidence="7">
    <location>
        <begin position="305"/>
        <end position="367"/>
    </location>
</feature>
<comment type="subcellular location">
    <subcellularLocation>
        <location evidence="1">Cell inner membrane</location>
        <topology evidence="1">Lipid-anchor</topology>
    </subcellularLocation>
</comment>
<organism evidence="8">
    <name type="scientific">Pseudoalteromonas translucida KMM 520</name>
    <dbReference type="NCBI Taxonomy" id="1315283"/>
    <lineage>
        <taxon>Bacteria</taxon>
        <taxon>Pseudomonadati</taxon>
        <taxon>Pseudomonadota</taxon>
        <taxon>Gammaproteobacteria</taxon>
        <taxon>Alteromonadales</taxon>
        <taxon>Pseudoalteromonadaceae</taxon>
        <taxon>Pseudoalteromonas</taxon>
    </lineage>
</organism>
<dbReference type="GO" id="GO:0022857">
    <property type="term" value="F:transmembrane transporter activity"/>
    <property type="evidence" value="ECO:0007669"/>
    <property type="project" value="InterPro"/>
</dbReference>
<dbReference type="NCBIfam" id="TIGR01730">
    <property type="entry name" value="RND_mfp"/>
    <property type="match status" value="1"/>
</dbReference>
<gene>
    <name evidence="8" type="primary">acrA</name>
    <name evidence="8" type="ORF">PTRA_b0484</name>
</gene>
<evidence type="ECO:0000259" key="6">
    <source>
        <dbReference type="Pfam" id="PF25944"/>
    </source>
</evidence>
<evidence type="ECO:0000313" key="8">
    <source>
        <dbReference type="EMBL" id="ALS34960.1"/>
    </source>
</evidence>
<reference evidence="8 9" key="1">
    <citation type="submission" date="2015-03" db="EMBL/GenBank/DDBJ databases">
        <authorList>
            <person name="Murphy D."/>
        </authorList>
    </citation>
    <scope>NUCLEOTIDE SEQUENCE [LARGE SCALE GENOMIC DNA]</scope>
    <source>
        <strain evidence="8 9">KMM 520</strain>
    </source>
</reference>
<evidence type="ECO:0000256" key="1">
    <source>
        <dbReference type="ARBA" id="ARBA00004519"/>
    </source>
</evidence>
<feature type="signal peptide" evidence="3">
    <location>
        <begin position="1"/>
        <end position="26"/>
    </location>
</feature>
<evidence type="ECO:0000259" key="7">
    <source>
        <dbReference type="Pfam" id="PF25967"/>
    </source>
</evidence>
<dbReference type="KEGG" id="ptn:PTRA_b0484"/>
<evidence type="ECO:0000256" key="2">
    <source>
        <dbReference type="ARBA" id="ARBA00009477"/>
    </source>
</evidence>
<dbReference type="AlphaFoldDB" id="A0A0U2VKK7"/>
<dbReference type="Gene3D" id="2.40.420.20">
    <property type="match status" value="1"/>
</dbReference>
<protein>
    <submittedName>
        <fullName evidence="8">Membrane fusion protein</fullName>
    </submittedName>
</protein>
<evidence type="ECO:0000259" key="5">
    <source>
        <dbReference type="Pfam" id="PF25917"/>
    </source>
</evidence>
<dbReference type="PANTHER" id="PTHR30158:SF3">
    <property type="entry name" value="MULTIDRUG EFFLUX PUMP SUBUNIT ACRA-RELATED"/>
    <property type="match status" value="1"/>
</dbReference>
<proteinExistence type="inferred from homology"/>
<dbReference type="GO" id="GO:0005886">
    <property type="term" value="C:plasma membrane"/>
    <property type="evidence" value="ECO:0007669"/>
    <property type="project" value="UniProtKB-SubCell"/>
</dbReference>
<dbReference type="SUPFAM" id="SSF111369">
    <property type="entry name" value="HlyD-like secretion proteins"/>
    <property type="match status" value="1"/>
</dbReference>
<dbReference type="Pfam" id="PF25876">
    <property type="entry name" value="HH_MFP_RND"/>
    <property type="match status" value="1"/>
</dbReference>